<proteinExistence type="inferred from homology"/>
<dbReference type="Pfam" id="PF00528">
    <property type="entry name" value="BPD_transp_1"/>
    <property type="match status" value="1"/>
</dbReference>
<evidence type="ECO:0000256" key="1">
    <source>
        <dbReference type="ARBA" id="ARBA00004651"/>
    </source>
</evidence>
<dbReference type="EMBL" id="BSEL01000005">
    <property type="protein sequence ID" value="GLJ68520.1"/>
    <property type="molecule type" value="Genomic_DNA"/>
</dbReference>
<dbReference type="Gene3D" id="1.10.3720.10">
    <property type="entry name" value="MetI-like"/>
    <property type="match status" value="1"/>
</dbReference>
<dbReference type="PROSITE" id="PS50928">
    <property type="entry name" value="ABC_TM1"/>
    <property type="match status" value="1"/>
</dbReference>
<evidence type="ECO:0000256" key="7">
    <source>
        <dbReference type="RuleBase" id="RU363032"/>
    </source>
</evidence>
<name>A0ABQ5SY37_9ACTN</name>
<dbReference type="RefSeq" id="WP_229787777.1">
    <property type="nucleotide sequence ID" value="NZ_BMRK01000008.1"/>
</dbReference>
<dbReference type="InterPro" id="IPR051393">
    <property type="entry name" value="ABC_transporter_permease"/>
</dbReference>
<keyword evidence="5 7" id="KW-1133">Transmembrane helix</keyword>
<dbReference type="CDD" id="cd06261">
    <property type="entry name" value="TM_PBP2"/>
    <property type="match status" value="1"/>
</dbReference>
<reference evidence="9" key="2">
    <citation type="submission" date="2023-01" db="EMBL/GenBank/DDBJ databases">
        <authorList>
            <person name="Sun Q."/>
            <person name="Evtushenko L."/>
        </authorList>
    </citation>
    <scope>NUCLEOTIDE SEQUENCE</scope>
    <source>
        <strain evidence="9">VKM Ac-1246</strain>
    </source>
</reference>
<evidence type="ECO:0000256" key="5">
    <source>
        <dbReference type="ARBA" id="ARBA00022989"/>
    </source>
</evidence>
<keyword evidence="2 7" id="KW-0813">Transport</keyword>
<gene>
    <name evidence="9" type="ORF">GCM10017579_25560</name>
</gene>
<dbReference type="PANTHER" id="PTHR30193:SF37">
    <property type="entry name" value="INNER MEMBRANE ABC TRANSPORTER PERMEASE PROTEIN YCJO"/>
    <property type="match status" value="1"/>
</dbReference>
<feature type="domain" description="ABC transmembrane type-1" evidence="8">
    <location>
        <begin position="55"/>
        <end position="265"/>
    </location>
</feature>
<organism evidence="9 10">
    <name type="scientific">Nocardioides luteus</name>
    <dbReference type="NCBI Taxonomy" id="1844"/>
    <lineage>
        <taxon>Bacteria</taxon>
        <taxon>Bacillati</taxon>
        <taxon>Actinomycetota</taxon>
        <taxon>Actinomycetes</taxon>
        <taxon>Propionibacteriales</taxon>
        <taxon>Nocardioidaceae</taxon>
        <taxon>Nocardioides</taxon>
    </lineage>
</organism>
<accession>A0ABQ5SY37</accession>
<keyword evidence="10" id="KW-1185">Reference proteome</keyword>
<protein>
    <submittedName>
        <fullName evidence="9">Glycerol-3-phosphate ABC transporter permease</fullName>
    </submittedName>
</protein>
<keyword evidence="6 7" id="KW-0472">Membrane</keyword>
<evidence type="ECO:0000256" key="6">
    <source>
        <dbReference type="ARBA" id="ARBA00023136"/>
    </source>
</evidence>
<reference evidence="9" key="1">
    <citation type="journal article" date="2014" name="Int. J. Syst. Evol. Microbiol.">
        <title>Complete genome of a new Firmicutes species belonging to the dominant human colonic microbiota ('Ruminococcus bicirculans') reveals two chromosomes and a selective capacity to utilize plant glucans.</title>
        <authorList>
            <consortium name="NISC Comparative Sequencing Program"/>
            <person name="Wegmann U."/>
            <person name="Louis P."/>
            <person name="Goesmann A."/>
            <person name="Henrissat B."/>
            <person name="Duncan S.H."/>
            <person name="Flint H.J."/>
        </authorList>
    </citation>
    <scope>NUCLEOTIDE SEQUENCE</scope>
    <source>
        <strain evidence="9">VKM Ac-1246</strain>
    </source>
</reference>
<evidence type="ECO:0000256" key="3">
    <source>
        <dbReference type="ARBA" id="ARBA00022475"/>
    </source>
</evidence>
<feature type="transmembrane region" description="Helical" evidence="7">
    <location>
        <begin position="92"/>
        <end position="112"/>
    </location>
</feature>
<evidence type="ECO:0000256" key="2">
    <source>
        <dbReference type="ARBA" id="ARBA00022448"/>
    </source>
</evidence>
<feature type="transmembrane region" description="Helical" evidence="7">
    <location>
        <begin position="186"/>
        <end position="208"/>
    </location>
</feature>
<evidence type="ECO:0000259" key="8">
    <source>
        <dbReference type="PROSITE" id="PS50928"/>
    </source>
</evidence>
<sequence length="276" mass="30059">MLPNLALIVMFTYRPLFQNFYYSTLSWELGSSVATKVGLDNYVDFFSSGEAGKVLLTTAIFTVGTVGFSLALGLMVALALNRKLPGAGFAQATVFAPYVLSGFAVALLWLYIFDPNIGALGAILRALGGTSPDWINNPTLTLVMVIIVYVWKNLGYAAVIYLAGLQAVPNDLLEAAMLDGAGPVRRFWSVTFPLLSPTTFFLLVTVILNSLQAFDLLIGLDRLGRGARTLIFDSYLTGFVEADAGRSAMLSTVLFVILVALTLFQLVYVERKVHYR</sequence>
<keyword evidence="3" id="KW-1003">Cell membrane</keyword>
<dbReference type="SUPFAM" id="SSF161098">
    <property type="entry name" value="MetI-like"/>
    <property type="match status" value="1"/>
</dbReference>
<comment type="caution">
    <text evidence="9">The sequence shown here is derived from an EMBL/GenBank/DDBJ whole genome shotgun (WGS) entry which is preliminary data.</text>
</comment>
<comment type="similarity">
    <text evidence="7">Belongs to the binding-protein-dependent transport system permease family.</text>
</comment>
<dbReference type="PANTHER" id="PTHR30193">
    <property type="entry name" value="ABC TRANSPORTER PERMEASE PROTEIN"/>
    <property type="match status" value="1"/>
</dbReference>
<evidence type="ECO:0000256" key="4">
    <source>
        <dbReference type="ARBA" id="ARBA00022692"/>
    </source>
</evidence>
<evidence type="ECO:0000313" key="9">
    <source>
        <dbReference type="EMBL" id="GLJ68520.1"/>
    </source>
</evidence>
<dbReference type="InterPro" id="IPR000515">
    <property type="entry name" value="MetI-like"/>
</dbReference>
<feature type="transmembrane region" description="Helical" evidence="7">
    <location>
        <begin position="54"/>
        <end position="80"/>
    </location>
</feature>
<dbReference type="Proteomes" id="UP001142292">
    <property type="component" value="Unassembled WGS sequence"/>
</dbReference>
<feature type="transmembrane region" description="Helical" evidence="7">
    <location>
        <begin position="248"/>
        <end position="269"/>
    </location>
</feature>
<evidence type="ECO:0000313" key="10">
    <source>
        <dbReference type="Proteomes" id="UP001142292"/>
    </source>
</evidence>
<dbReference type="InterPro" id="IPR035906">
    <property type="entry name" value="MetI-like_sf"/>
</dbReference>
<comment type="subcellular location">
    <subcellularLocation>
        <location evidence="1 7">Cell membrane</location>
        <topology evidence="1 7">Multi-pass membrane protein</topology>
    </subcellularLocation>
</comment>
<feature type="transmembrane region" description="Helical" evidence="7">
    <location>
        <begin position="140"/>
        <end position="165"/>
    </location>
</feature>
<keyword evidence="4 7" id="KW-0812">Transmembrane</keyword>